<dbReference type="Gene3D" id="1.10.630.10">
    <property type="entry name" value="Cytochrome P450"/>
    <property type="match status" value="1"/>
</dbReference>
<dbReference type="PANTHER" id="PTHR24291">
    <property type="entry name" value="CYTOCHROME P450 FAMILY 4"/>
    <property type="match status" value="1"/>
</dbReference>
<dbReference type="SUPFAM" id="SSF48264">
    <property type="entry name" value="Cytochrome P450"/>
    <property type="match status" value="1"/>
</dbReference>
<proteinExistence type="inferred from homology"/>
<keyword evidence="5 9" id="KW-0479">Metal-binding</keyword>
<reference evidence="13" key="1">
    <citation type="submission" date="2025-08" db="UniProtKB">
        <authorList>
            <consortium name="RefSeq"/>
        </authorList>
    </citation>
    <scope>IDENTIFICATION</scope>
    <source>
        <tissue evidence="13">Whole body</tissue>
    </source>
</reference>
<dbReference type="RefSeq" id="XP_026498165.1">
    <property type="nucleotide sequence ID" value="XM_026642380.2"/>
</dbReference>
<protein>
    <submittedName>
        <fullName evidence="13">Cytochrome P450 4C1-like</fullName>
    </submittedName>
</protein>
<feature type="signal peptide" evidence="11">
    <location>
        <begin position="1"/>
        <end position="21"/>
    </location>
</feature>
<dbReference type="PRINTS" id="PR00463">
    <property type="entry name" value="EP450I"/>
</dbReference>
<dbReference type="InterPro" id="IPR002401">
    <property type="entry name" value="Cyt_P450_E_grp-I"/>
</dbReference>
<keyword evidence="4 9" id="KW-0349">Heme</keyword>
<organism evidence="12 13">
    <name type="scientific">Vanessa tameamea</name>
    <name type="common">Kamehameha butterfly</name>
    <dbReference type="NCBI Taxonomy" id="334116"/>
    <lineage>
        <taxon>Eukaryota</taxon>
        <taxon>Metazoa</taxon>
        <taxon>Ecdysozoa</taxon>
        <taxon>Arthropoda</taxon>
        <taxon>Hexapoda</taxon>
        <taxon>Insecta</taxon>
        <taxon>Pterygota</taxon>
        <taxon>Neoptera</taxon>
        <taxon>Endopterygota</taxon>
        <taxon>Lepidoptera</taxon>
        <taxon>Glossata</taxon>
        <taxon>Ditrysia</taxon>
        <taxon>Papilionoidea</taxon>
        <taxon>Nymphalidae</taxon>
        <taxon>Nymphalinae</taxon>
        <taxon>Vanessa</taxon>
    </lineage>
</organism>
<dbReference type="CDD" id="cd20628">
    <property type="entry name" value="CYP4"/>
    <property type="match status" value="1"/>
</dbReference>
<keyword evidence="12" id="KW-1185">Reference proteome</keyword>
<keyword evidence="8 10" id="KW-0503">Monooxygenase</keyword>
<dbReference type="GO" id="GO:0016705">
    <property type="term" value="F:oxidoreductase activity, acting on paired donors, with incorporation or reduction of molecular oxygen"/>
    <property type="evidence" value="ECO:0007669"/>
    <property type="project" value="InterPro"/>
</dbReference>
<dbReference type="InterPro" id="IPR017972">
    <property type="entry name" value="Cyt_P450_CS"/>
</dbReference>
<sequence>MLWQIALAILVCYVLWKVLKTEENELNRVPGPPKWPIIGSALSFLGLSQSEMFDKLLELRLKYGNRFVIKVLNRYILHVYNVEDIETVLTHSRNIKKNKPYMFIEPWLGTGLLISTGAKWNKRRKILTPTFHFDILQCFMEVFEEQSRNLVKELKKQVSEGSDVVDVSPLISDFTLYTICETAMGVRLDSDKTEAKLKYKDAVLEIGKLVMERLVTIWLHNDFIFSLHPLGKKFAKCLENVHSFADSVIKERSMSYESRGEDFNEKANSRRRALLDLLLEARIRNEIDLEGIREEVNTFMFEGHDTTATALTFGLMLLADHPDVQESIFDECKAILGDSDRSPSGSELNEMKYLDAVIKEMLRLYPSVPFIGREIVEDFMLGDTKVAKGNEVIVHIFYMQQREDLYPEPKAFKPERFLNGEKRHPFSYVPFSAGPRNCIGQRFAKMEMKSVISEIIRNFKLEPTQKGARPTLIADLVLRTTEPIYVKFVKR</sequence>
<dbReference type="GeneID" id="113402194"/>
<evidence type="ECO:0000256" key="3">
    <source>
        <dbReference type="ARBA" id="ARBA00010617"/>
    </source>
</evidence>
<keyword evidence="7 9" id="KW-0408">Iron</keyword>
<evidence type="ECO:0000256" key="11">
    <source>
        <dbReference type="SAM" id="SignalP"/>
    </source>
</evidence>
<dbReference type="OMA" id="DLIFYNM"/>
<dbReference type="Proteomes" id="UP001652626">
    <property type="component" value="Chromosome 14"/>
</dbReference>
<dbReference type="GO" id="GO:0020037">
    <property type="term" value="F:heme binding"/>
    <property type="evidence" value="ECO:0007669"/>
    <property type="project" value="InterPro"/>
</dbReference>
<dbReference type="AlphaFoldDB" id="A0A8B8IM37"/>
<evidence type="ECO:0000256" key="2">
    <source>
        <dbReference type="ARBA" id="ARBA00003690"/>
    </source>
</evidence>
<gene>
    <name evidence="13" type="primary">LOC113402194</name>
</gene>
<dbReference type="OrthoDB" id="1470350at2759"/>
<keyword evidence="11" id="KW-0732">Signal</keyword>
<dbReference type="InterPro" id="IPR001128">
    <property type="entry name" value="Cyt_P450"/>
</dbReference>
<evidence type="ECO:0000256" key="9">
    <source>
        <dbReference type="PIRSR" id="PIRSR602401-1"/>
    </source>
</evidence>
<feature type="chain" id="PRO_5034732527" evidence="11">
    <location>
        <begin position="22"/>
        <end position="491"/>
    </location>
</feature>
<dbReference type="Pfam" id="PF00067">
    <property type="entry name" value="p450"/>
    <property type="match status" value="1"/>
</dbReference>
<evidence type="ECO:0000256" key="6">
    <source>
        <dbReference type="ARBA" id="ARBA00023002"/>
    </source>
</evidence>
<evidence type="ECO:0000256" key="5">
    <source>
        <dbReference type="ARBA" id="ARBA00022723"/>
    </source>
</evidence>
<evidence type="ECO:0000256" key="8">
    <source>
        <dbReference type="ARBA" id="ARBA00023033"/>
    </source>
</evidence>
<evidence type="ECO:0000256" key="10">
    <source>
        <dbReference type="RuleBase" id="RU000461"/>
    </source>
</evidence>
<dbReference type="PROSITE" id="PS00086">
    <property type="entry name" value="CYTOCHROME_P450"/>
    <property type="match status" value="1"/>
</dbReference>
<feature type="binding site" description="axial binding residue" evidence="9">
    <location>
        <position position="438"/>
    </location>
    <ligand>
        <name>heme</name>
        <dbReference type="ChEBI" id="CHEBI:30413"/>
    </ligand>
    <ligandPart>
        <name>Fe</name>
        <dbReference type="ChEBI" id="CHEBI:18248"/>
    </ligandPart>
</feature>
<evidence type="ECO:0000313" key="13">
    <source>
        <dbReference type="RefSeq" id="XP_026498165.1"/>
    </source>
</evidence>
<dbReference type="InterPro" id="IPR050196">
    <property type="entry name" value="Cytochrome_P450_Monoox"/>
</dbReference>
<name>A0A8B8IM37_VANTA</name>
<comment type="cofactor">
    <cofactor evidence="1 9">
        <name>heme</name>
        <dbReference type="ChEBI" id="CHEBI:30413"/>
    </cofactor>
</comment>
<keyword evidence="6 10" id="KW-0560">Oxidoreductase</keyword>
<dbReference type="GO" id="GO:0005506">
    <property type="term" value="F:iron ion binding"/>
    <property type="evidence" value="ECO:0007669"/>
    <property type="project" value="InterPro"/>
</dbReference>
<evidence type="ECO:0000256" key="7">
    <source>
        <dbReference type="ARBA" id="ARBA00023004"/>
    </source>
</evidence>
<dbReference type="PRINTS" id="PR00385">
    <property type="entry name" value="P450"/>
</dbReference>
<accession>A0A8B8IM37</accession>
<evidence type="ECO:0000256" key="1">
    <source>
        <dbReference type="ARBA" id="ARBA00001971"/>
    </source>
</evidence>
<dbReference type="PANTHER" id="PTHR24291:SF105">
    <property type="entry name" value="CYTOCHROME P450 4P1-RELATED"/>
    <property type="match status" value="1"/>
</dbReference>
<comment type="similarity">
    <text evidence="3 10">Belongs to the cytochrome P450 family.</text>
</comment>
<dbReference type="InterPro" id="IPR036396">
    <property type="entry name" value="Cyt_P450_sf"/>
</dbReference>
<dbReference type="GO" id="GO:0004497">
    <property type="term" value="F:monooxygenase activity"/>
    <property type="evidence" value="ECO:0007669"/>
    <property type="project" value="UniProtKB-KW"/>
</dbReference>
<evidence type="ECO:0000313" key="12">
    <source>
        <dbReference type="Proteomes" id="UP001652626"/>
    </source>
</evidence>
<evidence type="ECO:0000256" key="4">
    <source>
        <dbReference type="ARBA" id="ARBA00022617"/>
    </source>
</evidence>
<comment type="function">
    <text evidence="2">May be involved in the metabolism of insect hormones and in the breakdown of synthetic insecticides.</text>
</comment>